<comment type="caution">
    <text evidence="1">The sequence shown here is derived from an EMBL/GenBank/DDBJ whole genome shotgun (WGS) entry which is preliminary data.</text>
</comment>
<sequence length="94" mass="9748">MEEDRKLVTLPARRGHVVVQSDGGGAVAVQTAVGHVQREVVGVPVAEDALPQHQVHAVAPRGGGGGVQDQHGLGLAGHALQRHHGNMATLDQHL</sequence>
<reference evidence="1 2" key="1">
    <citation type="submission" date="2019-03" db="EMBL/GenBank/DDBJ databases">
        <title>First draft genome of Liparis tanakae, snailfish: a comprehensive survey of snailfish specific genes.</title>
        <authorList>
            <person name="Kim W."/>
            <person name="Song I."/>
            <person name="Jeong J.-H."/>
            <person name="Kim D."/>
            <person name="Kim S."/>
            <person name="Ryu S."/>
            <person name="Song J.Y."/>
            <person name="Lee S.K."/>
        </authorList>
    </citation>
    <scope>NUCLEOTIDE SEQUENCE [LARGE SCALE GENOMIC DNA]</scope>
    <source>
        <tissue evidence="1">Muscle</tissue>
    </source>
</reference>
<evidence type="ECO:0000313" key="2">
    <source>
        <dbReference type="Proteomes" id="UP000314294"/>
    </source>
</evidence>
<name>A0A4Z2HUV6_9TELE</name>
<dbReference type="EMBL" id="SRLO01000175">
    <property type="protein sequence ID" value="TNN69448.1"/>
    <property type="molecule type" value="Genomic_DNA"/>
</dbReference>
<accession>A0A4Z2HUV6</accession>
<keyword evidence="2" id="KW-1185">Reference proteome</keyword>
<organism evidence="1 2">
    <name type="scientific">Liparis tanakae</name>
    <name type="common">Tanaka's snailfish</name>
    <dbReference type="NCBI Taxonomy" id="230148"/>
    <lineage>
        <taxon>Eukaryota</taxon>
        <taxon>Metazoa</taxon>
        <taxon>Chordata</taxon>
        <taxon>Craniata</taxon>
        <taxon>Vertebrata</taxon>
        <taxon>Euteleostomi</taxon>
        <taxon>Actinopterygii</taxon>
        <taxon>Neopterygii</taxon>
        <taxon>Teleostei</taxon>
        <taxon>Neoteleostei</taxon>
        <taxon>Acanthomorphata</taxon>
        <taxon>Eupercaria</taxon>
        <taxon>Perciformes</taxon>
        <taxon>Cottioidei</taxon>
        <taxon>Cottales</taxon>
        <taxon>Liparidae</taxon>
        <taxon>Liparis</taxon>
    </lineage>
</organism>
<proteinExistence type="predicted"/>
<gene>
    <name evidence="1" type="ORF">EYF80_020282</name>
</gene>
<dbReference type="AlphaFoldDB" id="A0A4Z2HUV6"/>
<dbReference type="Proteomes" id="UP000314294">
    <property type="component" value="Unassembled WGS sequence"/>
</dbReference>
<evidence type="ECO:0000313" key="1">
    <source>
        <dbReference type="EMBL" id="TNN69448.1"/>
    </source>
</evidence>
<protein>
    <submittedName>
        <fullName evidence="1">Uncharacterized protein</fullName>
    </submittedName>
</protein>